<dbReference type="GeneID" id="113737129"/>
<dbReference type="InterPro" id="IPR035595">
    <property type="entry name" value="UDP_glycos_trans_CS"/>
</dbReference>
<dbReference type="CDD" id="cd03784">
    <property type="entry name" value="GT1_Gtf-like"/>
    <property type="match status" value="1"/>
</dbReference>
<dbReference type="PANTHER" id="PTHR48044">
    <property type="entry name" value="GLYCOSYLTRANSFERASE"/>
    <property type="match status" value="1"/>
</dbReference>
<keyword evidence="3" id="KW-0328">Glycosyltransferase</keyword>
<accession>A0ABM4X7N0</accession>
<evidence type="ECO:0000256" key="2">
    <source>
        <dbReference type="ARBA" id="ARBA00022679"/>
    </source>
</evidence>
<reference evidence="7" key="1">
    <citation type="submission" date="2025-08" db="UniProtKB">
        <authorList>
            <consortium name="RefSeq"/>
        </authorList>
    </citation>
    <scope>IDENTIFICATION</scope>
    <source>
        <tissue evidence="7">Leaves</tissue>
    </source>
</reference>
<dbReference type="Pfam" id="PF00201">
    <property type="entry name" value="UDPGT"/>
    <property type="match status" value="1"/>
</dbReference>
<feature type="domain" description="Glycosyltransferase N-terminal" evidence="5">
    <location>
        <begin position="14"/>
        <end position="254"/>
    </location>
</feature>
<gene>
    <name evidence="7" type="primary">LOC113737129</name>
</gene>
<proteinExistence type="inferred from homology"/>
<organism evidence="6 7">
    <name type="scientific">Coffea arabica</name>
    <name type="common">Arabian coffee</name>
    <dbReference type="NCBI Taxonomy" id="13443"/>
    <lineage>
        <taxon>Eukaryota</taxon>
        <taxon>Viridiplantae</taxon>
        <taxon>Streptophyta</taxon>
        <taxon>Embryophyta</taxon>
        <taxon>Tracheophyta</taxon>
        <taxon>Spermatophyta</taxon>
        <taxon>Magnoliopsida</taxon>
        <taxon>eudicotyledons</taxon>
        <taxon>Gunneridae</taxon>
        <taxon>Pentapetalae</taxon>
        <taxon>asterids</taxon>
        <taxon>lamiids</taxon>
        <taxon>Gentianales</taxon>
        <taxon>Rubiaceae</taxon>
        <taxon>Ixoroideae</taxon>
        <taxon>Gardenieae complex</taxon>
        <taxon>Bertiereae - Coffeeae clade</taxon>
        <taxon>Coffeeae</taxon>
        <taxon>Coffea</taxon>
    </lineage>
</organism>
<sequence length="407" mass="46731">MEKTSKESNSRFRVLMFPWLAHGHISPFLELSKRLAKTNFQIYFCSTEINLTFIKKDRNLEEYFSNQSMKLVQLDLPHFPELPPHYHTTKNLPSHLNQTLHHAFNLGKTNFQNILNTLKPDLLIYDMFQPWASELASLIHVPSVLFLVTGAASWSWVYFHHLAFSKGFPGVNETSYLFPAIFLRDYEIKKMAAVVEEFKKNIPEEALLDLSPTKSFEVSSDIVLMKSWREIEGKYIDHLSSCCKRKMIVVGPLAELKHDDAKEGELEWPDSHLIEFLNGRDESSVVYVSFGSETFLSREEREEMAYGLELSNANFIWVVRFPVGHAIALEDALPQGFLERVKERGVVLDGWAPQAKILEHPSTGGFVSHCGWSSVIESIYYGVPLLALPMLYDQPWNRYGERSGDHS</sequence>
<evidence type="ECO:0000313" key="7">
    <source>
        <dbReference type="RefSeq" id="XP_071940038.1"/>
    </source>
</evidence>
<dbReference type="PANTHER" id="PTHR48044:SF29">
    <property type="entry name" value="GLYCOSYLTRANSFERASE"/>
    <property type="match status" value="1"/>
</dbReference>
<evidence type="ECO:0000313" key="6">
    <source>
        <dbReference type="Proteomes" id="UP001652660"/>
    </source>
</evidence>
<dbReference type="RefSeq" id="XP_071940038.1">
    <property type="nucleotide sequence ID" value="XM_072083937.1"/>
</dbReference>
<protein>
    <recommendedName>
        <fullName evidence="4">Glycosyltransferase</fullName>
        <ecNumber evidence="4">2.4.1.-</ecNumber>
    </recommendedName>
</protein>
<evidence type="ECO:0000256" key="4">
    <source>
        <dbReference type="RuleBase" id="RU362057"/>
    </source>
</evidence>
<keyword evidence="2 3" id="KW-0808">Transferase</keyword>
<evidence type="ECO:0000256" key="1">
    <source>
        <dbReference type="ARBA" id="ARBA00009995"/>
    </source>
</evidence>
<dbReference type="Gene3D" id="3.40.50.2000">
    <property type="entry name" value="Glycogen Phosphorylase B"/>
    <property type="match status" value="2"/>
</dbReference>
<evidence type="ECO:0000259" key="5">
    <source>
        <dbReference type="Pfam" id="PF26168"/>
    </source>
</evidence>
<keyword evidence="6" id="KW-1185">Reference proteome</keyword>
<dbReference type="PROSITE" id="PS00375">
    <property type="entry name" value="UDPGT"/>
    <property type="match status" value="1"/>
</dbReference>
<evidence type="ECO:0000256" key="3">
    <source>
        <dbReference type="RuleBase" id="RU003718"/>
    </source>
</evidence>
<dbReference type="Pfam" id="PF26168">
    <property type="entry name" value="Glyco_transf_N"/>
    <property type="match status" value="1"/>
</dbReference>
<dbReference type="InterPro" id="IPR058980">
    <property type="entry name" value="Glyco_transf_N"/>
</dbReference>
<comment type="similarity">
    <text evidence="1 3">Belongs to the UDP-glycosyltransferase family.</text>
</comment>
<dbReference type="InterPro" id="IPR002213">
    <property type="entry name" value="UDP_glucos_trans"/>
</dbReference>
<dbReference type="Proteomes" id="UP001652660">
    <property type="component" value="Chromosome 3e"/>
</dbReference>
<name>A0ABM4X7N0_COFAR</name>
<dbReference type="SUPFAM" id="SSF53756">
    <property type="entry name" value="UDP-Glycosyltransferase/glycogen phosphorylase"/>
    <property type="match status" value="1"/>
</dbReference>
<dbReference type="EC" id="2.4.1.-" evidence="4"/>